<gene>
    <name evidence="8" type="ORF">FHG66_20625</name>
</gene>
<evidence type="ECO:0000313" key="9">
    <source>
        <dbReference type="Proteomes" id="UP000305887"/>
    </source>
</evidence>
<feature type="modified residue" description="4-aspartylphosphate" evidence="4">
    <location>
        <position position="51"/>
    </location>
</feature>
<dbReference type="AlphaFoldDB" id="A0A5C4MJW8"/>
<dbReference type="SUPFAM" id="SSF52172">
    <property type="entry name" value="CheY-like"/>
    <property type="match status" value="1"/>
</dbReference>
<dbReference type="InterPro" id="IPR036388">
    <property type="entry name" value="WH-like_DNA-bd_sf"/>
</dbReference>
<dbReference type="Pfam" id="PF00486">
    <property type="entry name" value="Trans_reg_C"/>
    <property type="match status" value="1"/>
</dbReference>
<dbReference type="GO" id="GO:0000156">
    <property type="term" value="F:phosphorelay response regulator activity"/>
    <property type="evidence" value="ECO:0007669"/>
    <property type="project" value="TreeGrafter"/>
</dbReference>
<evidence type="ECO:0000259" key="7">
    <source>
        <dbReference type="PROSITE" id="PS51755"/>
    </source>
</evidence>
<evidence type="ECO:0000313" key="8">
    <source>
        <dbReference type="EMBL" id="TNC44603.1"/>
    </source>
</evidence>
<dbReference type="InterPro" id="IPR039420">
    <property type="entry name" value="WalR-like"/>
</dbReference>
<dbReference type="PANTHER" id="PTHR48111:SF67">
    <property type="entry name" value="TRANSCRIPTIONAL REGULATORY PROTEIN TCTD"/>
    <property type="match status" value="1"/>
</dbReference>
<dbReference type="SMART" id="SM00862">
    <property type="entry name" value="Trans_reg_C"/>
    <property type="match status" value="1"/>
</dbReference>
<accession>A0A5C4MJW8</accession>
<evidence type="ECO:0000256" key="5">
    <source>
        <dbReference type="PROSITE-ProRule" id="PRU01091"/>
    </source>
</evidence>
<feature type="DNA-binding region" description="OmpR/PhoB-type" evidence="5">
    <location>
        <begin position="124"/>
        <end position="220"/>
    </location>
</feature>
<dbReference type="PROSITE" id="PS51755">
    <property type="entry name" value="OMPR_PHOB"/>
    <property type="match status" value="1"/>
</dbReference>
<keyword evidence="4" id="KW-0597">Phosphoprotein</keyword>
<feature type="domain" description="OmpR/PhoB-type" evidence="7">
    <location>
        <begin position="124"/>
        <end position="220"/>
    </location>
</feature>
<dbReference type="Proteomes" id="UP000305887">
    <property type="component" value="Unassembled WGS sequence"/>
</dbReference>
<comment type="caution">
    <text evidence="8">The sequence shown here is derived from an EMBL/GenBank/DDBJ whole genome shotgun (WGS) entry which is preliminary data.</text>
</comment>
<evidence type="ECO:0000256" key="1">
    <source>
        <dbReference type="ARBA" id="ARBA00023015"/>
    </source>
</evidence>
<name>A0A5C4MJW8_9RHOB</name>
<evidence type="ECO:0000256" key="2">
    <source>
        <dbReference type="ARBA" id="ARBA00023125"/>
    </source>
</evidence>
<evidence type="ECO:0000259" key="6">
    <source>
        <dbReference type="PROSITE" id="PS50110"/>
    </source>
</evidence>
<dbReference type="PROSITE" id="PS50110">
    <property type="entry name" value="RESPONSE_REGULATORY"/>
    <property type="match status" value="1"/>
</dbReference>
<keyword evidence="9" id="KW-1185">Reference proteome</keyword>
<dbReference type="EMBL" id="VDFU01000056">
    <property type="protein sequence ID" value="TNC44603.1"/>
    <property type="molecule type" value="Genomic_DNA"/>
</dbReference>
<dbReference type="SMART" id="SM00448">
    <property type="entry name" value="REC"/>
    <property type="match status" value="1"/>
</dbReference>
<sequence>MRILLVEDDPDLATWLSRSLLRRGLIVEWEDDGKLAERRLKGDSFDAVVLDLGLPSLGGAALLKRLRANDDTTPVLIVTARNDFSERIDLLHAGADDFLSKPFAVEELEARLAALVRRSHGRARGIYQCGPLIFDQNAQRFTLDGEVLALSPREHALLRVLVQRVGEPMSKQQLLDRLVPTDSDLQLEAVEVIIHRLRRKLVGAGVQIVTLRGLGYFLEATDGPG</sequence>
<dbReference type="GO" id="GO:0000976">
    <property type="term" value="F:transcription cis-regulatory region binding"/>
    <property type="evidence" value="ECO:0007669"/>
    <property type="project" value="TreeGrafter"/>
</dbReference>
<dbReference type="RefSeq" id="WP_139079031.1">
    <property type="nucleotide sequence ID" value="NZ_VDFU01000056.1"/>
</dbReference>
<dbReference type="PANTHER" id="PTHR48111">
    <property type="entry name" value="REGULATOR OF RPOS"/>
    <property type="match status" value="1"/>
</dbReference>
<dbReference type="InterPro" id="IPR001867">
    <property type="entry name" value="OmpR/PhoB-type_DNA-bd"/>
</dbReference>
<protein>
    <submittedName>
        <fullName evidence="8">Response regulator</fullName>
    </submittedName>
</protein>
<feature type="domain" description="Response regulatory" evidence="6">
    <location>
        <begin position="2"/>
        <end position="116"/>
    </location>
</feature>
<dbReference type="Gene3D" id="3.40.50.2300">
    <property type="match status" value="1"/>
</dbReference>
<dbReference type="GO" id="GO:0006355">
    <property type="term" value="P:regulation of DNA-templated transcription"/>
    <property type="evidence" value="ECO:0007669"/>
    <property type="project" value="InterPro"/>
</dbReference>
<evidence type="ECO:0000256" key="4">
    <source>
        <dbReference type="PROSITE-ProRule" id="PRU00169"/>
    </source>
</evidence>
<dbReference type="GO" id="GO:0032993">
    <property type="term" value="C:protein-DNA complex"/>
    <property type="evidence" value="ECO:0007669"/>
    <property type="project" value="TreeGrafter"/>
</dbReference>
<dbReference type="InterPro" id="IPR011006">
    <property type="entry name" value="CheY-like_superfamily"/>
</dbReference>
<proteinExistence type="predicted"/>
<dbReference type="GO" id="GO:0005829">
    <property type="term" value="C:cytosol"/>
    <property type="evidence" value="ECO:0007669"/>
    <property type="project" value="TreeGrafter"/>
</dbReference>
<keyword evidence="3" id="KW-0804">Transcription</keyword>
<organism evidence="8 9">
    <name type="scientific">Rubellimicrobium rubrum</name>
    <dbReference type="NCBI Taxonomy" id="2585369"/>
    <lineage>
        <taxon>Bacteria</taxon>
        <taxon>Pseudomonadati</taxon>
        <taxon>Pseudomonadota</taxon>
        <taxon>Alphaproteobacteria</taxon>
        <taxon>Rhodobacterales</taxon>
        <taxon>Roseobacteraceae</taxon>
        <taxon>Rubellimicrobium</taxon>
    </lineage>
</organism>
<reference evidence="8 9" key="1">
    <citation type="submission" date="2019-06" db="EMBL/GenBank/DDBJ databases">
        <title>YIM 131921 draft genome.</title>
        <authorList>
            <person name="Jiang L."/>
        </authorList>
    </citation>
    <scope>NUCLEOTIDE SEQUENCE [LARGE SCALE GENOMIC DNA]</scope>
    <source>
        <strain evidence="8 9">YIM 131921</strain>
    </source>
</reference>
<dbReference type="OrthoDB" id="9802426at2"/>
<evidence type="ECO:0000256" key="3">
    <source>
        <dbReference type="ARBA" id="ARBA00023163"/>
    </source>
</evidence>
<keyword evidence="1" id="KW-0805">Transcription regulation</keyword>
<keyword evidence="2 5" id="KW-0238">DNA-binding</keyword>
<dbReference type="Pfam" id="PF00072">
    <property type="entry name" value="Response_reg"/>
    <property type="match status" value="1"/>
</dbReference>
<dbReference type="CDD" id="cd00383">
    <property type="entry name" value="trans_reg_C"/>
    <property type="match status" value="1"/>
</dbReference>
<dbReference type="Gene3D" id="1.10.10.10">
    <property type="entry name" value="Winged helix-like DNA-binding domain superfamily/Winged helix DNA-binding domain"/>
    <property type="match status" value="1"/>
</dbReference>
<dbReference type="InterPro" id="IPR001789">
    <property type="entry name" value="Sig_transdc_resp-reg_receiver"/>
</dbReference>